<evidence type="ECO:0000259" key="3">
    <source>
        <dbReference type="Pfam" id="PF04183"/>
    </source>
</evidence>
<organism evidence="5 6">
    <name type="scientific">Melghirimyces algeriensis</name>
    <dbReference type="NCBI Taxonomy" id="910412"/>
    <lineage>
        <taxon>Bacteria</taxon>
        <taxon>Bacillati</taxon>
        <taxon>Bacillota</taxon>
        <taxon>Bacilli</taxon>
        <taxon>Bacillales</taxon>
        <taxon>Thermoactinomycetaceae</taxon>
        <taxon>Melghirimyces</taxon>
    </lineage>
</organism>
<feature type="domain" description="Aerobactin siderophore biosynthesis IucA/IucC-like C-terminal" evidence="4">
    <location>
        <begin position="409"/>
        <end position="569"/>
    </location>
</feature>
<proteinExistence type="inferred from homology"/>
<dbReference type="InterPro" id="IPR022770">
    <property type="entry name" value="IucA/IucC-like_C"/>
</dbReference>
<accession>A0A521F220</accession>
<gene>
    <name evidence="5" type="ORF">SAMN06264849_11245</name>
</gene>
<evidence type="ECO:0000259" key="4">
    <source>
        <dbReference type="Pfam" id="PF06276"/>
    </source>
</evidence>
<sequence>MKQNHTPVHCSPTAERGAVMRLLNAYLRETEQPDPRVRGDVSDEAPGEWRICVERGEEPFLLELPKSGKRLFGTFSHYSFMGHHRYGKHFWLKTEKGIQPVNSVEELARNLLQEWAIAREGENVTQRVEPFLRQIQNSVEKTDLYLQQRQHSLRYWGQGGREAEQALLMGHPFHPTPKSSKGFTHKDLKRYAPELGAQFMLHYFAVHPAYLEEEKLFHNIDEPIPKAVREEAMAQLTLEKRGYPLLPLHPWQARYLLRQTWFQERVQAGEVVDLGPLGDPVYPTSSVRTVCDPGFATAWKLPLRVQITNFYRTNPPDHVSRTLDAGKYIADRRQHWNHPHFGVLLDWGYRRIASWAEDTAVLFREHPFVKKGRTPWVVASLLEELPDQEPWLLQAVRRAGGELSPSLIQRWLDAYLSLSLQPILNAWIQDGISLEAHVQNALVELDEGWPVQFWVRDMEGVSISRERAWEQGKADAISPESPVLYDDQEAWKRMKYYVLTNHIGHLIHILSYHGQIDERGLWKVVRKRLLDWKQEWSKEAHPYLEDLLDNFQLPAKANLISCFCERGERPDYVWIRNPIREAKEDDN</sequence>
<name>A0A521F220_9BACL</name>
<keyword evidence="6" id="KW-1185">Reference proteome</keyword>
<dbReference type="OrthoDB" id="2989563at2"/>
<dbReference type="GO" id="GO:0019290">
    <property type="term" value="P:siderophore biosynthetic process"/>
    <property type="evidence" value="ECO:0007669"/>
    <property type="project" value="InterPro"/>
</dbReference>
<dbReference type="InterPro" id="IPR037455">
    <property type="entry name" value="LucA/IucC-like"/>
</dbReference>
<dbReference type="EMBL" id="FXTI01000012">
    <property type="protein sequence ID" value="SMO90223.1"/>
    <property type="molecule type" value="Genomic_DNA"/>
</dbReference>
<comment type="similarity">
    <text evidence="2">Belongs to the IucA/IucC family.</text>
</comment>
<dbReference type="RefSeq" id="WP_142506533.1">
    <property type="nucleotide sequence ID" value="NZ_FXTI01000012.1"/>
</dbReference>
<evidence type="ECO:0000256" key="2">
    <source>
        <dbReference type="ARBA" id="ARBA00007832"/>
    </source>
</evidence>
<reference evidence="5 6" key="1">
    <citation type="submission" date="2017-05" db="EMBL/GenBank/DDBJ databases">
        <authorList>
            <person name="Varghese N."/>
            <person name="Submissions S."/>
        </authorList>
    </citation>
    <scope>NUCLEOTIDE SEQUENCE [LARGE SCALE GENOMIC DNA]</scope>
    <source>
        <strain evidence="5 6">DSM 45474</strain>
    </source>
</reference>
<protein>
    <submittedName>
        <fullName evidence="5">Siderophore synthetase component</fullName>
    </submittedName>
</protein>
<feature type="domain" description="Aerobactin siderophore biosynthesis IucA/IucC N-terminal" evidence="3">
    <location>
        <begin position="162"/>
        <end position="382"/>
    </location>
</feature>
<dbReference type="Pfam" id="PF06276">
    <property type="entry name" value="FhuF"/>
    <property type="match status" value="1"/>
</dbReference>
<dbReference type="PANTHER" id="PTHR34384">
    <property type="entry name" value="L-2,3-DIAMINOPROPANOATE--CITRATE LIGASE"/>
    <property type="match status" value="1"/>
</dbReference>
<dbReference type="GO" id="GO:0016881">
    <property type="term" value="F:acid-amino acid ligase activity"/>
    <property type="evidence" value="ECO:0007669"/>
    <property type="project" value="UniProtKB-ARBA"/>
</dbReference>
<evidence type="ECO:0000313" key="5">
    <source>
        <dbReference type="EMBL" id="SMO90223.1"/>
    </source>
</evidence>
<comment type="pathway">
    <text evidence="1">Siderophore biosynthesis.</text>
</comment>
<dbReference type="Pfam" id="PF04183">
    <property type="entry name" value="IucA_IucC"/>
    <property type="match status" value="1"/>
</dbReference>
<evidence type="ECO:0000313" key="6">
    <source>
        <dbReference type="Proteomes" id="UP000315636"/>
    </source>
</evidence>
<dbReference type="InterPro" id="IPR007310">
    <property type="entry name" value="Aerobactin_biosyn_IucA/IucC_N"/>
</dbReference>
<dbReference type="AlphaFoldDB" id="A0A521F220"/>
<evidence type="ECO:0000256" key="1">
    <source>
        <dbReference type="ARBA" id="ARBA00004924"/>
    </source>
</evidence>
<dbReference type="Proteomes" id="UP000315636">
    <property type="component" value="Unassembled WGS sequence"/>
</dbReference>
<dbReference type="PANTHER" id="PTHR34384:SF5">
    <property type="entry name" value="L-2,3-DIAMINOPROPANOATE--CITRATE LIGASE"/>
    <property type="match status" value="1"/>
</dbReference>
<dbReference type="Gene3D" id="6.10.250.3370">
    <property type="match status" value="1"/>
</dbReference>
<dbReference type="Gene3D" id="1.10.510.40">
    <property type="match status" value="1"/>
</dbReference>